<keyword evidence="1" id="KW-1133">Transmembrane helix</keyword>
<dbReference type="EMBL" id="CP126981">
    <property type="protein sequence ID" value="WIM87195.1"/>
    <property type="molecule type" value="Genomic_DNA"/>
</dbReference>
<keyword evidence="1" id="KW-0812">Transmembrane</keyword>
<accession>A0ABY8VU92</accession>
<organism evidence="2 3">
    <name type="scientific">Candidatus Mycobacterium wuenschmannii</name>
    <dbReference type="NCBI Taxonomy" id="3027808"/>
    <lineage>
        <taxon>Bacteria</taxon>
        <taxon>Bacillati</taxon>
        <taxon>Actinomycetota</taxon>
        <taxon>Actinomycetes</taxon>
        <taxon>Mycobacteriales</taxon>
        <taxon>Mycobacteriaceae</taxon>
        <taxon>Mycobacterium</taxon>
    </lineage>
</organism>
<keyword evidence="1" id="KW-0472">Membrane</keyword>
<dbReference type="Proteomes" id="UP001236585">
    <property type="component" value="Chromosome"/>
</dbReference>
<reference evidence="2 3" key="1">
    <citation type="journal article" date="2023" name="Microbiol. Resour. Announc.">
        <title>Complete Genome Sequence of Mycobacterium wuenschmanii, a novel Nontuberculous Mycobacterium Isolated from a captive population of Amazon Milk Frogs.</title>
        <authorList>
            <person name="Hicks J."/>
            <person name="Zeineldin M."/>
            <person name="Ward H."/>
            <person name="Wuenschmann A."/>
            <person name="Camp P."/>
            <person name="Farrell D."/>
            <person name="Lehman K."/>
            <person name="Thacker T."/>
            <person name="Cuthbert E."/>
        </authorList>
    </citation>
    <scope>NUCLEOTIDE SEQUENCE [LARGE SCALE GENOMIC DNA]</scope>
    <source>
        <strain evidence="2 3">Wuenschmanii</strain>
    </source>
</reference>
<name>A0ABY8VU92_9MYCO</name>
<evidence type="ECO:0000313" key="3">
    <source>
        <dbReference type="Proteomes" id="UP001236585"/>
    </source>
</evidence>
<evidence type="ECO:0000313" key="2">
    <source>
        <dbReference type="EMBL" id="WIM87195.1"/>
    </source>
</evidence>
<sequence>MADIGALAPTDDPIPYDRSTTMNWNLWNYLTAITFVLALVFATCASVYVARVLRQPTVPLASEVNAVPTILGKLRKKVALEDYEKPLATQVVDARRPILAFAIPAAFFTIGAFYIFGSLEHLHGAQPSERTYLGFIPMITSTNLTMRMFLSGRLKRRIEKAA</sequence>
<keyword evidence="3" id="KW-1185">Reference proteome</keyword>
<gene>
    <name evidence="2" type="ORF">PT015_20400</name>
</gene>
<feature type="transmembrane region" description="Helical" evidence="1">
    <location>
        <begin position="131"/>
        <end position="150"/>
    </location>
</feature>
<feature type="transmembrane region" description="Helical" evidence="1">
    <location>
        <begin position="26"/>
        <end position="50"/>
    </location>
</feature>
<dbReference type="RefSeq" id="WP_285186834.1">
    <property type="nucleotide sequence ID" value="NZ_CP126981.1"/>
</dbReference>
<protein>
    <recommendedName>
        <fullName evidence="4">Transmembrane protein</fullName>
    </recommendedName>
</protein>
<proteinExistence type="predicted"/>
<evidence type="ECO:0000256" key="1">
    <source>
        <dbReference type="SAM" id="Phobius"/>
    </source>
</evidence>
<evidence type="ECO:0008006" key="4">
    <source>
        <dbReference type="Google" id="ProtNLM"/>
    </source>
</evidence>
<feature type="transmembrane region" description="Helical" evidence="1">
    <location>
        <begin position="98"/>
        <end position="119"/>
    </location>
</feature>